<dbReference type="GO" id="GO:0003677">
    <property type="term" value="F:DNA binding"/>
    <property type="evidence" value="ECO:0007669"/>
    <property type="project" value="UniProtKB-KW"/>
</dbReference>
<feature type="domain" description="Tyr recombinase" evidence="3">
    <location>
        <begin position="117"/>
        <end position="274"/>
    </location>
</feature>
<dbReference type="SUPFAM" id="SSF56349">
    <property type="entry name" value="DNA breaking-rejoining enzymes"/>
    <property type="match status" value="1"/>
</dbReference>
<organism evidence="4">
    <name type="scientific">marine sediment metagenome</name>
    <dbReference type="NCBI Taxonomy" id="412755"/>
    <lineage>
        <taxon>unclassified sequences</taxon>
        <taxon>metagenomes</taxon>
        <taxon>ecological metagenomes</taxon>
    </lineage>
</organism>
<dbReference type="InterPro" id="IPR013762">
    <property type="entry name" value="Integrase-like_cat_sf"/>
</dbReference>
<accession>X1PLX2</accession>
<dbReference type="Pfam" id="PF00589">
    <property type="entry name" value="Phage_integrase"/>
    <property type="match status" value="1"/>
</dbReference>
<dbReference type="EMBL" id="BARV01016936">
    <property type="protein sequence ID" value="GAI31874.1"/>
    <property type="molecule type" value="Genomic_DNA"/>
</dbReference>
<reference evidence="4" key="1">
    <citation type="journal article" date="2014" name="Front. Microbiol.">
        <title>High frequency of phylogenetically diverse reductive dehalogenase-homologous genes in deep subseafloor sedimentary metagenomes.</title>
        <authorList>
            <person name="Kawai M."/>
            <person name="Futagami T."/>
            <person name="Toyoda A."/>
            <person name="Takaki Y."/>
            <person name="Nishi S."/>
            <person name="Hori S."/>
            <person name="Arai W."/>
            <person name="Tsubouchi T."/>
            <person name="Morono Y."/>
            <person name="Uchiyama I."/>
            <person name="Ito T."/>
            <person name="Fujiyama A."/>
            <person name="Inagaki F."/>
            <person name="Takami H."/>
        </authorList>
    </citation>
    <scope>NUCLEOTIDE SEQUENCE</scope>
    <source>
        <strain evidence="4">Expedition CK06-06</strain>
    </source>
</reference>
<dbReference type="PANTHER" id="PTHR30349:SF41">
    <property type="entry name" value="INTEGRASE_RECOMBINASE PROTEIN MJ0367-RELATED"/>
    <property type="match status" value="1"/>
</dbReference>
<sequence>VSPWLEGYKKGSRRIYWSAFNMFLKWAKKTPEQMIAERKTDMKKENEMERHRYEQLVLDCFRKKKTKSASSAFSIVKAVRAFFGYYYMPLRFRRLEAQEFSKGVKPVYVDYIPTGEDLKAIVEVANVRDRAIVLTLASTGVSGDVCELTRQQFETKWGKENPICLAPRGGYLYRTKTGVKMRPLLTHDAAQTIKVYLKTRKDDAPWLFVDKSGNKLAPDAINKMVQRLARMAALPIPEEQRIRMHCFRKFFNEAANNADITREWICILYGHEIEGSEEFYVTATE</sequence>
<proteinExistence type="predicted"/>
<dbReference type="GO" id="GO:0015074">
    <property type="term" value="P:DNA integration"/>
    <property type="evidence" value="ECO:0007669"/>
    <property type="project" value="InterPro"/>
</dbReference>
<feature type="non-terminal residue" evidence="4">
    <location>
        <position position="285"/>
    </location>
</feature>
<name>X1PLX2_9ZZZZ</name>
<dbReference type="InterPro" id="IPR050090">
    <property type="entry name" value="Tyrosine_recombinase_XerCD"/>
</dbReference>
<dbReference type="InterPro" id="IPR002104">
    <property type="entry name" value="Integrase_catalytic"/>
</dbReference>
<evidence type="ECO:0000256" key="2">
    <source>
        <dbReference type="ARBA" id="ARBA00023172"/>
    </source>
</evidence>
<feature type="non-terminal residue" evidence="4">
    <location>
        <position position="1"/>
    </location>
</feature>
<dbReference type="Gene3D" id="1.10.443.10">
    <property type="entry name" value="Intergrase catalytic core"/>
    <property type="match status" value="1"/>
</dbReference>
<evidence type="ECO:0000259" key="3">
    <source>
        <dbReference type="Pfam" id="PF00589"/>
    </source>
</evidence>
<dbReference type="InterPro" id="IPR011010">
    <property type="entry name" value="DNA_brk_join_enz"/>
</dbReference>
<keyword evidence="1" id="KW-0238">DNA-binding</keyword>
<evidence type="ECO:0000313" key="4">
    <source>
        <dbReference type="EMBL" id="GAI31874.1"/>
    </source>
</evidence>
<gene>
    <name evidence="4" type="ORF">S06H3_28952</name>
</gene>
<protein>
    <recommendedName>
        <fullName evidence="3">Tyr recombinase domain-containing protein</fullName>
    </recommendedName>
</protein>
<evidence type="ECO:0000256" key="1">
    <source>
        <dbReference type="ARBA" id="ARBA00023125"/>
    </source>
</evidence>
<dbReference type="AlphaFoldDB" id="X1PLX2"/>
<dbReference type="GO" id="GO:0006310">
    <property type="term" value="P:DNA recombination"/>
    <property type="evidence" value="ECO:0007669"/>
    <property type="project" value="UniProtKB-KW"/>
</dbReference>
<comment type="caution">
    <text evidence="4">The sequence shown here is derived from an EMBL/GenBank/DDBJ whole genome shotgun (WGS) entry which is preliminary data.</text>
</comment>
<dbReference type="PANTHER" id="PTHR30349">
    <property type="entry name" value="PHAGE INTEGRASE-RELATED"/>
    <property type="match status" value="1"/>
</dbReference>
<keyword evidence="2" id="KW-0233">DNA recombination</keyword>